<evidence type="ECO:0000256" key="1">
    <source>
        <dbReference type="SAM" id="MobiDB-lite"/>
    </source>
</evidence>
<feature type="region of interest" description="Disordered" evidence="1">
    <location>
        <begin position="178"/>
        <end position="387"/>
    </location>
</feature>
<dbReference type="EMBL" id="JARTCD010000067">
    <property type="protein sequence ID" value="KAJ8654030.1"/>
    <property type="molecule type" value="Genomic_DNA"/>
</dbReference>
<dbReference type="AlphaFoldDB" id="A0AAD7UWW6"/>
<feature type="compositionally biased region" description="Basic and acidic residues" evidence="1">
    <location>
        <begin position="225"/>
        <end position="243"/>
    </location>
</feature>
<dbReference type="Proteomes" id="UP001234581">
    <property type="component" value="Unassembled WGS sequence"/>
</dbReference>
<evidence type="ECO:0000313" key="3">
    <source>
        <dbReference type="Proteomes" id="UP001234581"/>
    </source>
</evidence>
<keyword evidence="3" id="KW-1185">Reference proteome</keyword>
<organism evidence="2 3">
    <name type="scientific">Lichtheimia ornata</name>
    <dbReference type="NCBI Taxonomy" id="688661"/>
    <lineage>
        <taxon>Eukaryota</taxon>
        <taxon>Fungi</taxon>
        <taxon>Fungi incertae sedis</taxon>
        <taxon>Mucoromycota</taxon>
        <taxon>Mucoromycotina</taxon>
        <taxon>Mucoromycetes</taxon>
        <taxon>Mucorales</taxon>
        <taxon>Lichtheimiaceae</taxon>
        <taxon>Lichtheimia</taxon>
    </lineage>
</organism>
<feature type="compositionally biased region" description="Basic and acidic residues" evidence="1">
    <location>
        <begin position="277"/>
        <end position="291"/>
    </location>
</feature>
<name>A0AAD7UWW6_9FUNG</name>
<comment type="caution">
    <text evidence="2">The sequence shown here is derived from an EMBL/GenBank/DDBJ whole genome shotgun (WGS) entry which is preliminary data.</text>
</comment>
<protein>
    <submittedName>
        <fullName evidence="2">Uncharacterized protein</fullName>
    </submittedName>
</protein>
<sequence length="387" mass="42826">MGKSKKNNTDESALQMARWSGSAYSTAQFSLASPPPELPNKKILGFGSSGQAKPIMVDDPLPIIEHDDLKQGSLYIIKIRNVCVALFEGWDDDMCCFSVLRSEATPMRWSEARYIPGDFDAYDAFDDAGNPPVHLWSRQLRVQVPINWFSIFEEARRKQRQWVEEQNQEEFYYAADERHAPHQHEPVTPPATDKSSGGEKSPNGSQNNDDIDDDDSDKDSQQAADDAKQDDKDKVDKVDKEPIVDGTESGVNNEAAVPPTSKTTTNGNSVPTSLKKQSTEQTDKRHTKDLDTPTVSRSNTAPHLAKQQPQSPPKPKYQAAPSSATTATNNNDDFSFPHNGDQFAIQNNGYQVTPPAVPPMPVDGGISDPSSLKPKRRSVHGFFRNKS</sequence>
<reference evidence="2 3" key="1">
    <citation type="submission" date="2023-03" db="EMBL/GenBank/DDBJ databases">
        <title>Genome sequence of Lichtheimia ornata CBS 291.66.</title>
        <authorList>
            <person name="Mohabir J.T."/>
            <person name="Shea T.P."/>
            <person name="Kurbessoian T."/>
            <person name="Berby B."/>
            <person name="Fontaine J."/>
            <person name="Livny J."/>
            <person name="Gnirke A."/>
            <person name="Stajich J.E."/>
            <person name="Cuomo C.A."/>
        </authorList>
    </citation>
    <scope>NUCLEOTIDE SEQUENCE [LARGE SCALE GENOMIC DNA]</scope>
    <source>
        <strain evidence="2">CBS 291.66</strain>
    </source>
</reference>
<accession>A0AAD7UWW6</accession>
<feature type="compositionally biased region" description="Basic residues" evidence="1">
    <location>
        <begin position="373"/>
        <end position="387"/>
    </location>
</feature>
<dbReference type="RefSeq" id="XP_058338944.1">
    <property type="nucleotide sequence ID" value="XM_058490223.1"/>
</dbReference>
<dbReference type="GeneID" id="83217645"/>
<feature type="compositionally biased region" description="Polar residues" evidence="1">
    <location>
        <begin position="260"/>
        <end position="276"/>
    </location>
</feature>
<evidence type="ECO:0000313" key="2">
    <source>
        <dbReference type="EMBL" id="KAJ8654030.1"/>
    </source>
</evidence>
<feature type="compositionally biased region" description="Low complexity" evidence="1">
    <location>
        <begin position="316"/>
        <end position="336"/>
    </location>
</feature>
<proteinExistence type="predicted"/>
<gene>
    <name evidence="2" type="ORF">O0I10_010241</name>
</gene>